<accession>A0A167LZX4</accession>
<proteinExistence type="predicted"/>
<gene>
    <name evidence="2" type="ORF">ISF_08680</name>
</gene>
<reference evidence="2 3" key="1">
    <citation type="journal article" date="2016" name="Genome Biol. Evol.">
        <title>Divergent and convergent evolution of fungal pathogenicity.</title>
        <authorList>
            <person name="Shang Y."/>
            <person name="Xiao G."/>
            <person name="Zheng P."/>
            <person name="Cen K."/>
            <person name="Zhan S."/>
            <person name="Wang C."/>
        </authorList>
    </citation>
    <scope>NUCLEOTIDE SEQUENCE [LARGE SCALE GENOMIC DNA]</scope>
    <source>
        <strain evidence="2 3">ARSEF 2679</strain>
    </source>
</reference>
<comment type="caution">
    <text evidence="2">The sequence shown here is derived from an EMBL/GenBank/DDBJ whole genome shotgun (WGS) entry which is preliminary data.</text>
</comment>
<evidence type="ECO:0000313" key="3">
    <source>
        <dbReference type="Proteomes" id="UP000076744"/>
    </source>
</evidence>
<dbReference type="Proteomes" id="UP000076744">
    <property type="component" value="Unassembled WGS sequence"/>
</dbReference>
<feature type="region of interest" description="Disordered" evidence="1">
    <location>
        <begin position="224"/>
        <end position="335"/>
    </location>
</feature>
<dbReference type="GeneID" id="30024972"/>
<organism evidence="2 3">
    <name type="scientific">Cordyceps fumosorosea (strain ARSEF 2679)</name>
    <name type="common">Isaria fumosorosea</name>
    <dbReference type="NCBI Taxonomy" id="1081104"/>
    <lineage>
        <taxon>Eukaryota</taxon>
        <taxon>Fungi</taxon>
        <taxon>Dikarya</taxon>
        <taxon>Ascomycota</taxon>
        <taxon>Pezizomycotina</taxon>
        <taxon>Sordariomycetes</taxon>
        <taxon>Hypocreomycetidae</taxon>
        <taxon>Hypocreales</taxon>
        <taxon>Cordycipitaceae</taxon>
        <taxon>Cordyceps</taxon>
    </lineage>
</organism>
<dbReference type="RefSeq" id="XP_018700609.1">
    <property type="nucleotide sequence ID" value="XM_018852283.1"/>
</dbReference>
<feature type="compositionally biased region" description="Low complexity" evidence="1">
    <location>
        <begin position="258"/>
        <end position="291"/>
    </location>
</feature>
<keyword evidence="3" id="KW-1185">Reference proteome</keyword>
<feature type="compositionally biased region" description="Low complexity" evidence="1">
    <location>
        <begin position="299"/>
        <end position="326"/>
    </location>
</feature>
<sequence>MQQQPAPARELFTSSCRAATPPLVKMKLSLILHFATSALAFTVPLLAPREADDNGTATTSLLAPRDDMDGTAIQSLLLDIRHFTNDLTESFKKYKGNQSALYYNSTMLLRTLREGLPLVQAHPELALRDALRLITPVKSLAKGGRQLRRAALLRRLRVRREHACETVREYVVDIHDAGMLLKDAVIEKLPAGVVRVLAPYLAVGVTRNLVDSVVDFSKDKCKNVGWRKIRPPPMTPDPRTSSSAPTAGGPTTTENLASTTGSSSTKVTTSTVSAPLPPTTTTSSKTASRSTTDVELVDSSTTASPSTSASPSTTAAPSTTASPSTTDVEVLDNVD</sequence>
<dbReference type="EMBL" id="AZHB01000033">
    <property type="protein sequence ID" value="OAA53741.1"/>
    <property type="molecule type" value="Genomic_DNA"/>
</dbReference>
<dbReference type="STRING" id="1081104.A0A167LZX4"/>
<name>A0A167LZX4_CORFA</name>
<protein>
    <submittedName>
        <fullName evidence="2">Cell wall protein</fullName>
    </submittedName>
</protein>
<feature type="compositionally biased region" description="Polar residues" evidence="1">
    <location>
        <begin position="238"/>
        <end position="257"/>
    </location>
</feature>
<dbReference type="AlphaFoldDB" id="A0A167LZX4"/>
<evidence type="ECO:0000256" key="1">
    <source>
        <dbReference type="SAM" id="MobiDB-lite"/>
    </source>
</evidence>
<evidence type="ECO:0000313" key="2">
    <source>
        <dbReference type="EMBL" id="OAA53741.1"/>
    </source>
</evidence>